<dbReference type="EMBL" id="JAAMPC010000002">
    <property type="protein sequence ID" value="KAG2325583.1"/>
    <property type="molecule type" value="Genomic_DNA"/>
</dbReference>
<protein>
    <submittedName>
        <fullName evidence="2">Uncharacterized protein</fullName>
    </submittedName>
</protein>
<dbReference type="Proteomes" id="UP000886595">
    <property type="component" value="Unassembled WGS sequence"/>
</dbReference>
<feature type="region of interest" description="Disordered" evidence="1">
    <location>
        <begin position="1"/>
        <end position="23"/>
    </location>
</feature>
<dbReference type="AlphaFoldDB" id="A0A8X8B8R4"/>
<reference evidence="2 3" key="1">
    <citation type="submission" date="2020-02" db="EMBL/GenBank/DDBJ databases">
        <authorList>
            <person name="Ma Q."/>
            <person name="Huang Y."/>
            <person name="Song X."/>
            <person name="Pei D."/>
        </authorList>
    </citation>
    <scope>NUCLEOTIDE SEQUENCE [LARGE SCALE GENOMIC DNA]</scope>
    <source>
        <strain evidence="2">Sxm20200214</strain>
        <tissue evidence="2">Leaf</tissue>
    </source>
</reference>
<gene>
    <name evidence="2" type="ORF">Bca52824_008311</name>
</gene>
<evidence type="ECO:0000313" key="2">
    <source>
        <dbReference type="EMBL" id="KAG2325583.1"/>
    </source>
</evidence>
<feature type="compositionally biased region" description="Basic and acidic residues" evidence="1">
    <location>
        <begin position="14"/>
        <end position="23"/>
    </location>
</feature>
<sequence length="150" mass="16724">MIIQATLYDPEGQQDSRFDSDSKASARLNRRSSILLHPSFKDTTKDTSQLEIKEKEEETWPVGCSFDFTVAAPYFPLLKAKNNAKMDSAGKKFEDEFTGEPGGIICTACNAHCKSSTRIEDGDLTTHLTSETHGIEKNYKRSILLCPLES</sequence>
<name>A0A8X8B8R4_BRACI</name>
<dbReference type="OrthoDB" id="1104796at2759"/>
<evidence type="ECO:0000256" key="1">
    <source>
        <dbReference type="SAM" id="MobiDB-lite"/>
    </source>
</evidence>
<proteinExistence type="predicted"/>
<evidence type="ECO:0000313" key="3">
    <source>
        <dbReference type="Proteomes" id="UP000886595"/>
    </source>
</evidence>
<comment type="caution">
    <text evidence="2">The sequence shown here is derived from an EMBL/GenBank/DDBJ whole genome shotgun (WGS) entry which is preliminary data.</text>
</comment>
<accession>A0A8X8B8R4</accession>
<keyword evidence="3" id="KW-1185">Reference proteome</keyword>
<organism evidence="2 3">
    <name type="scientific">Brassica carinata</name>
    <name type="common">Ethiopian mustard</name>
    <name type="synonym">Abyssinian cabbage</name>
    <dbReference type="NCBI Taxonomy" id="52824"/>
    <lineage>
        <taxon>Eukaryota</taxon>
        <taxon>Viridiplantae</taxon>
        <taxon>Streptophyta</taxon>
        <taxon>Embryophyta</taxon>
        <taxon>Tracheophyta</taxon>
        <taxon>Spermatophyta</taxon>
        <taxon>Magnoliopsida</taxon>
        <taxon>eudicotyledons</taxon>
        <taxon>Gunneridae</taxon>
        <taxon>Pentapetalae</taxon>
        <taxon>rosids</taxon>
        <taxon>malvids</taxon>
        <taxon>Brassicales</taxon>
        <taxon>Brassicaceae</taxon>
        <taxon>Brassiceae</taxon>
        <taxon>Brassica</taxon>
    </lineage>
</organism>